<comment type="cofactor">
    <cofactor evidence="9">
        <name>Mg(2+)</name>
        <dbReference type="ChEBI" id="CHEBI:18420"/>
    </cofactor>
</comment>
<dbReference type="InterPro" id="IPR004472">
    <property type="entry name" value="DTB_synth_BioD"/>
</dbReference>
<name>K9DJ14_9FIRM</name>
<dbReference type="GO" id="GO:0000287">
    <property type="term" value="F:magnesium ion binding"/>
    <property type="evidence" value="ECO:0007669"/>
    <property type="project" value="UniProtKB-UniRule"/>
</dbReference>
<evidence type="ECO:0000256" key="2">
    <source>
        <dbReference type="ARBA" id="ARBA00022598"/>
    </source>
</evidence>
<dbReference type="Proteomes" id="UP000009891">
    <property type="component" value="Unassembled WGS sequence"/>
</dbReference>
<evidence type="ECO:0000256" key="3">
    <source>
        <dbReference type="ARBA" id="ARBA00022723"/>
    </source>
</evidence>
<feature type="active site" evidence="9">
    <location>
        <position position="72"/>
    </location>
</feature>
<dbReference type="Pfam" id="PF13500">
    <property type="entry name" value="AAA_26"/>
    <property type="match status" value="1"/>
</dbReference>
<comment type="caution">
    <text evidence="9">Lacks conserved residue(s) required for the propagation of feature annotation.</text>
</comment>
<feature type="binding site" evidence="9">
    <location>
        <begin position="47"/>
        <end position="52"/>
    </location>
    <ligand>
        <name>ATP</name>
        <dbReference type="ChEBI" id="CHEBI:30616"/>
    </ligand>
</feature>
<evidence type="ECO:0000256" key="9">
    <source>
        <dbReference type="HAMAP-Rule" id="MF_00336"/>
    </source>
</evidence>
<keyword evidence="11" id="KW-1185">Reference proteome</keyword>
<comment type="subcellular location">
    <subcellularLocation>
        <location evidence="9">Cytoplasm</location>
    </subcellularLocation>
</comment>
<dbReference type="Gene3D" id="3.40.50.300">
    <property type="entry name" value="P-loop containing nucleotide triphosphate hydrolases"/>
    <property type="match status" value="1"/>
</dbReference>
<dbReference type="SUPFAM" id="SSF52540">
    <property type="entry name" value="P-loop containing nucleoside triphosphate hydrolases"/>
    <property type="match status" value="1"/>
</dbReference>
<keyword evidence="1 9" id="KW-0963">Cytoplasm</keyword>
<comment type="subunit">
    <text evidence="9">Homodimer.</text>
</comment>
<evidence type="ECO:0000256" key="6">
    <source>
        <dbReference type="ARBA" id="ARBA00022840"/>
    </source>
</evidence>
<evidence type="ECO:0000256" key="5">
    <source>
        <dbReference type="ARBA" id="ARBA00022756"/>
    </source>
</evidence>
<comment type="catalytic activity">
    <reaction evidence="9">
        <text>(7R,8S)-7,8-diammoniononanoate + CO2 + ATP = (4R,5S)-dethiobiotin + ADP + phosphate + 3 H(+)</text>
        <dbReference type="Rhea" id="RHEA:15805"/>
        <dbReference type="ChEBI" id="CHEBI:15378"/>
        <dbReference type="ChEBI" id="CHEBI:16526"/>
        <dbReference type="ChEBI" id="CHEBI:30616"/>
        <dbReference type="ChEBI" id="CHEBI:43474"/>
        <dbReference type="ChEBI" id="CHEBI:149469"/>
        <dbReference type="ChEBI" id="CHEBI:149473"/>
        <dbReference type="ChEBI" id="CHEBI:456216"/>
        <dbReference type="EC" id="6.3.3.3"/>
    </reaction>
</comment>
<comment type="similarity">
    <text evidence="9">Belongs to the dethiobiotin synthetase family.</text>
</comment>
<dbReference type="GO" id="GO:0004141">
    <property type="term" value="F:dethiobiotin synthase activity"/>
    <property type="evidence" value="ECO:0007669"/>
    <property type="project" value="UniProtKB-UniRule"/>
</dbReference>
<feature type="binding site" evidence="9">
    <location>
        <position position="239"/>
    </location>
    <ligand>
        <name>ATP</name>
        <dbReference type="ChEBI" id="CHEBI:30616"/>
    </ligand>
</feature>
<keyword evidence="6 9" id="KW-0067">ATP-binding</keyword>
<dbReference type="CDD" id="cd03109">
    <property type="entry name" value="DTBS"/>
    <property type="match status" value="1"/>
</dbReference>
<feature type="binding site" evidence="9">
    <location>
        <begin position="146"/>
        <end position="149"/>
    </location>
    <ligand>
        <name>ATP</name>
        <dbReference type="ChEBI" id="CHEBI:30616"/>
    </ligand>
</feature>
<dbReference type="PANTHER" id="PTHR43210:SF2">
    <property type="entry name" value="ATP-DEPENDENT DETHIOBIOTIN SYNTHETASE BIOD 2"/>
    <property type="match status" value="1"/>
</dbReference>
<feature type="binding site" evidence="9">
    <location>
        <position position="51"/>
    </location>
    <ligand>
        <name>Mg(2+)</name>
        <dbReference type="ChEBI" id="CHEBI:18420"/>
    </ligand>
</feature>
<dbReference type="eggNOG" id="COG0132">
    <property type="taxonomic scope" value="Bacteria"/>
</dbReference>
<gene>
    <name evidence="9" type="primary">bioD</name>
    <name evidence="10" type="ORF">HMPREF9282_00594</name>
</gene>
<accession>K9DJ14</accession>
<dbReference type="InterPro" id="IPR027417">
    <property type="entry name" value="P-loop_NTPase"/>
</dbReference>
<dbReference type="HAMAP" id="MF_00336">
    <property type="entry name" value="BioD"/>
    <property type="match status" value="1"/>
</dbReference>
<comment type="catalytic activity">
    <reaction evidence="8">
        <text>(7R,8S)-8-amino-7-(carboxyamino)nonanoate + ATP = (4R,5S)-dethiobiotin + ADP + phosphate + H(+)</text>
        <dbReference type="Rhea" id="RHEA:63684"/>
        <dbReference type="ChEBI" id="CHEBI:15378"/>
        <dbReference type="ChEBI" id="CHEBI:30616"/>
        <dbReference type="ChEBI" id="CHEBI:43474"/>
        <dbReference type="ChEBI" id="CHEBI:149470"/>
        <dbReference type="ChEBI" id="CHEBI:149473"/>
        <dbReference type="ChEBI" id="CHEBI:456216"/>
    </reaction>
</comment>
<feature type="binding site" evidence="9">
    <location>
        <position position="85"/>
    </location>
    <ligand>
        <name>ATP</name>
        <dbReference type="ChEBI" id="CHEBI:30616"/>
    </ligand>
</feature>
<comment type="function">
    <text evidence="9">Catalyzes a mechanistically unusual reaction, the ATP-dependent insertion of CO2 between the N7 and N8 nitrogen atoms of 7,8-diaminopelargonic acid (DAPA, also called 7,8-diammoniononanoate) to form a ureido ring.</text>
</comment>
<comment type="caution">
    <text evidence="10">The sequence shown here is derived from an EMBL/GenBank/DDBJ whole genome shotgun (WGS) entry which is preliminary data.</text>
</comment>
<dbReference type="NCBIfam" id="TIGR00347">
    <property type="entry name" value="bioD"/>
    <property type="match status" value="1"/>
</dbReference>
<keyword evidence="2 9" id="KW-0436">Ligase</keyword>
<reference evidence="10 11" key="1">
    <citation type="submission" date="2012-09" db="EMBL/GenBank/DDBJ databases">
        <title>The Genome Sequence of Veillonella ratti ACS-216-V-COL6B.</title>
        <authorList>
            <consortium name="The Broad Institute Genome Sequencing Platform"/>
            <person name="Earl A."/>
            <person name="Ward D."/>
            <person name="Feldgarden M."/>
            <person name="Gevers D."/>
            <person name="Saerens B."/>
            <person name="Vaneechoutte M."/>
            <person name="Walker B."/>
            <person name="Young S.K."/>
            <person name="Zeng Q."/>
            <person name="Gargeya S."/>
            <person name="Fitzgerald M."/>
            <person name="Haas B."/>
            <person name="Abouelleil A."/>
            <person name="Alvarado L."/>
            <person name="Arachchi H.M."/>
            <person name="Berlin A."/>
            <person name="Chapman S.B."/>
            <person name="Goldberg J."/>
            <person name="Griggs A."/>
            <person name="Gujja S."/>
            <person name="Hansen M."/>
            <person name="Howarth C."/>
            <person name="Imamovic A."/>
            <person name="Larimer J."/>
            <person name="McCowen C."/>
            <person name="Montmayeur A."/>
            <person name="Murphy C."/>
            <person name="Neiman D."/>
            <person name="Pearson M."/>
            <person name="Priest M."/>
            <person name="Roberts A."/>
            <person name="Saif S."/>
            <person name="Shea T."/>
            <person name="Sisk P."/>
            <person name="Sykes S."/>
            <person name="Wortman J."/>
            <person name="Nusbaum C."/>
            <person name="Birren B."/>
        </authorList>
    </citation>
    <scope>NUCLEOTIDE SEQUENCE [LARGE SCALE GENOMIC DNA]</scope>
    <source>
        <strain evidence="10 11">ACS-216-V-Col6b</strain>
    </source>
</reference>
<keyword evidence="5 9" id="KW-0093">Biotin biosynthesis</keyword>
<organism evidence="10 11">
    <name type="scientific">Veillonella seminalis ACS-216-V-Col6b</name>
    <dbReference type="NCBI Taxonomy" id="883156"/>
    <lineage>
        <taxon>Bacteria</taxon>
        <taxon>Bacillati</taxon>
        <taxon>Bacillota</taxon>
        <taxon>Negativicutes</taxon>
        <taxon>Veillonellales</taxon>
        <taxon>Veillonellaceae</taxon>
        <taxon>Veillonella</taxon>
    </lineage>
</organism>
<keyword evidence="3 9" id="KW-0479">Metal-binding</keyword>
<comment type="pathway">
    <text evidence="9">Cofactor biosynthesis; biotin biosynthesis; biotin from 7,8-diaminononanoate: step 1/2.</text>
</comment>
<protein>
    <recommendedName>
        <fullName evidence="9">ATP-dependent dethiobiotin synthetase BioD</fullName>
        <ecNumber evidence="9">6.3.3.3</ecNumber>
    </recommendedName>
    <alternativeName>
        <fullName evidence="9">DTB synthetase</fullName>
        <shortName evidence="9">DTBS</shortName>
    </alternativeName>
    <alternativeName>
        <fullName evidence="9">Dethiobiotin synthase</fullName>
    </alternativeName>
</protein>
<dbReference type="HOGENOM" id="CLU_072551_3_0_9"/>
<dbReference type="GO" id="GO:0005829">
    <property type="term" value="C:cytosol"/>
    <property type="evidence" value="ECO:0007669"/>
    <property type="project" value="TreeGrafter"/>
</dbReference>
<dbReference type="PANTHER" id="PTHR43210">
    <property type="entry name" value="DETHIOBIOTIN SYNTHETASE"/>
    <property type="match status" value="1"/>
</dbReference>
<keyword evidence="4 9" id="KW-0547">Nucleotide-binding</keyword>
<proteinExistence type="inferred from homology"/>
<dbReference type="PATRIC" id="fig|883156.3.peg.578"/>
<dbReference type="AlphaFoldDB" id="K9DJ14"/>
<feature type="binding site" evidence="9">
    <location>
        <position position="146"/>
    </location>
    <ligand>
        <name>Mg(2+)</name>
        <dbReference type="ChEBI" id="CHEBI:18420"/>
    </ligand>
</feature>
<evidence type="ECO:0000256" key="4">
    <source>
        <dbReference type="ARBA" id="ARBA00022741"/>
    </source>
</evidence>
<feature type="binding site" evidence="9">
    <location>
        <position position="85"/>
    </location>
    <ligand>
        <name>Mg(2+)</name>
        <dbReference type="ChEBI" id="CHEBI:18420"/>
    </ligand>
</feature>
<feature type="binding site" evidence="9">
    <location>
        <position position="76"/>
    </location>
    <ligand>
        <name>substrate</name>
    </ligand>
</feature>
<evidence type="ECO:0000313" key="10">
    <source>
        <dbReference type="EMBL" id="EKU78797.1"/>
    </source>
</evidence>
<keyword evidence="7 9" id="KW-0460">Magnesium</keyword>
<sequence length="258" mass="28061">MTAWLNNIKINLLTTVDKKGNNRGRDVIMIQLESKSKGLFVLGTGTDIGKTFITGLLVKTLRDGQYKAGYYKAAVSGAPSIAESDAGYVKKVAGLTVPDEALLSYLYDHAVSPHLAAQWEGHPLEKSVVEAAFAKAKENFEYVTMEGSGGIMCPLRYDETAHIFLEDVIQWFKLPTLLVAHAGLGTINATVLTIEYLRARHIPVKGVILNFYTDSPMERDNKAMIEELTGVPVIACVPEGAKDLGVSADTLAALYEEV</sequence>
<dbReference type="GO" id="GO:0005524">
    <property type="term" value="F:ATP binding"/>
    <property type="evidence" value="ECO:0007669"/>
    <property type="project" value="UniProtKB-UniRule"/>
</dbReference>
<evidence type="ECO:0000256" key="8">
    <source>
        <dbReference type="ARBA" id="ARBA00047386"/>
    </source>
</evidence>
<dbReference type="STRING" id="883156.HMPREF9282_00594"/>
<dbReference type="UniPathway" id="UPA00078">
    <property type="reaction ID" value="UER00161"/>
</dbReference>
<evidence type="ECO:0000256" key="1">
    <source>
        <dbReference type="ARBA" id="ARBA00022490"/>
    </source>
</evidence>
<dbReference type="GO" id="GO:0009102">
    <property type="term" value="P:biotin biosynthetic process"/>
    <property type="evidence" value="ECO:0007669"/>
    <property type="project" value="UniProtKB-UniRule"/>
</dbReference>
<dbReference type="EC" id="6.3.3.3" evidence="9"/>
<evidence type="ECO:0000256" key="7">
    <source>
        <dbReference type="ARBA" id="ARBA00022842"/>
    </source>
</evidence>
<evidence type="ECO:0000313" key="11">
    <source>
        <dbReference type="Proteomes" id="UP000009891"/>
    </source>
</evidence>
<dbReference type="EMBL" id="AHAF01000003">
    <property type="protein sequence ID" value="EKU78797.1"/>
    <property type="molecule type" value="Genomic_DNA"/>
</dbReference>